<evidence type="ECO:0000313" key="3">
    <source>
        <dbReference type="Proteomes" id="UP000198620"/>
    </source>
</evidence>
<feature type="transmembrane region" description="Helical" evidence="1">
    <location>
        <begin position="158"/>
        <end position="177"/>
    </location>
</feature>
<feature type="transmembrane region" description="Helical" evidence="1">
    <location>
        <begin position="308"/>
        <end position="325"/>
    </location>
</feature>
<keyword evidence="1" id="KW-1133">Transmembrane helix</keyword>
<organism evidence="2 3">
    <name type="scientific">Nitrosovibrio tenuis</name>
    <dbReference type="NCBI Taxonomy" id="1233"/>
    <lineage>
        <taxon>Bacteria</taxon>
        <taxon>Pseudomonadati</taxon>
        <taxon>Pseudomonadota</taxon>
        <taxon>Betaproteobacteria</taxon>
        <taxon>Nitrosomonadales</taxon>
        <taxon>Nitrosomonadaceae</taxon>
        <taxon>Nitrosovibrio</taxon>
    </lineage>
</organism>
<dbReference type="STRING" id="1233.SAMN05216387_10473"/>
<dbReference type="AlphaFoldDB" id="A0A1H7LJP5"/>
<dbReference type="RefSeq" id="WP_090828312.1">
    <property type="nucleotide sequence ID" value="NZ_FOBH01000004.1"/>
</dbReference>
<accession>A0A1H7LJP5</accession>
<feature type="transmembrane region" description="Helical" evidence="1">
    <location>
        <begin position="184"/>
        <end position="209"/>
    </location>
</feature>
<feature type="transmembrane region" description="Helical" evidence="1">
    <location>
        <begin position="238"/>
        <end position="255"/>
    </location>
</feature>
<proteinExistence type="predicted"/>
<feature type="transmembrane region" description="Helical" evidence="1">
    <location>
        <begin position="215"/>
        <end position="231"/>
    </location>
</feature>
<gene>
    <name evidence="2" type="ORF">SAMN05216387_10473</name>
</gene>
<keyword evidence="1" id="KW-0472">Membrane</keyword>
<dbReference type="OrthoDB" id="8557899at2"/>
<evidence type="ECO:0008006" key="4">
    <source>
        <dbReference type="Google" id="ProtNLM"/>
    </source>
</evidence>
<feature type="transmembrane region" description="Helical" evidence="1">
    <location>
        <begin position="331"/>
        <end position="349"/>
    </location>
</feature>
<protein>
    <recommendedName>
        <fullName evidence="4">EpsG family protein</fullName>
    </recommendedName>
</protein>
<reference evidence="2 3" key="1">
    <citation type="submission" date="2016-10" db="EMBL/GenBank/DDBJ databases">
        <authorList>
            <person name="de Groot N.N."/>
        </authorList>
    </citation>
    <scope>NUCLEOTIDE SEQUENCE [LARGE SCALE GENOMIC DNA]</scope>
    <source>
        <strain evidence="2 3">Nv1</strain>
    </source>
</reference>
<dbReference type="EMBL" id="FOBH01000004">
    <property type="protein sequence ID" value="SEK98675.1"/>
    <property type="molecule type" value="Genomic_DNA"/>
</dbReference>
<feature type="transmembrane region" description="Helical" evidence="1">
    <location>
        <begin position="275"/>
        <end position="296"/>
    </location>
</feature>
<evidence type="ECO:0000256" key="1">
    <source>
        <dbReference type="SAM" id="Phobius"/>
    </source>
</evidence>
<feature type="transmembrane region" description="Helical" evidence="1">
    <location>
        <begin position="115"/>
        <end position="146"/>
    </location>
</feature>
<keyword evidence="3" id="KW-1185">Reference proteome</keyword>
<keyword evidence="1" id="KW-0812">Transmembrane</keyword>
<feature type="transmembrane region" description="Helical" evidence="1">
    <location>
        <begin position="5"/>
        <end position="21"/>
    </location>
</feature>
<name>A0A1H7LJP5_9PROT</name>
<dbReference type="Proteomes" id="UP000198620">
    <property type="component" value="Unassembled WGS sequence"/>
</dbReference>
<sequence>MAVRYGIILITATIILVYGLLKPEHNWDMVAYVAAAFHKDGYRGGDLTRETYGEIKKEASTKRFLPLITGEYRETVFKDPSSLEQQLPFYSIRVAYIQLIRLLKDIGLSYTKSTYVISAVFASLSVLVLGLIILETAVPIAMLPIIVAVTGYTEVARISTPDAMAGFFSLVGIYSLIRRGKLVFFIAVILPLIRTDFILLSALLMTFTYFHGNRLFSLFSLVSAVVIYVLVTQLNGNYGYLTLFNFTFIGSFTPYPADIVISHKLSDYLIPYAKLLESLIAHPHSVVYVLALYLLWLNHAKVEDKLEFYCLCGLPFLFITMHMLLFPSDHYRFFVFSVSLILVWSLDLVTRLARKSATLSSAIRSKT</sequence>
<evidence type="ECO:0000313" key="2">
    <source>
        <dbReference type="EMBL" id="SEK98675.1"/>
    </source>
</evidence>